<evidence type="ECO:0000313" key="2">
    <source>
        <dbReference type="Proteomes" id="UP000004079"/>
    </source>
</evidence>
<dbReference type="EMBL" id="ACUZ02000003">
    <property type="protein sequence ID" value="EFB33466.1"/>
    <property type="molecule type" value="Genomic_DNA"/>
</dbReference>
<name>D1QMJ6_9BACT</name>
<sequence>MKDINNKEMFPIQQSYSKEEQIKRYWKCNYTAAESQLAYWILLPKDVKPVQIEKQPIEGLDINNIGQYVSVDKTCSMLEVSVYYEHCWYEMNSADWLAKKLNLMGEDILHYRKINGTSTGTYADILTSKTINKGKSVISRFSVLKDYDPDFSGANYFMVKASCFEEDYQERMFDMLQITNNWDLINKTNWNMAENLQPFSFNFERNELAFYFPTSWKMFKDSNHDNSSVKPLRFVLKHEEEGKNIGVVNIYSYSKRSKENFETIASNIETRFESMSEFECKIQKKVVDKILNPKLEKVWYIQGELEAPEKQFRAFLMSYLIQSNSGICYIESIGPRPSLNNYYWEANKRCIELIVESFNNLDFSKK</sequence>
<protein>
    <submittedName>
        <fullName evidence="1">Putative ATP synthase F1, delta subunit</fullName>
    </submittedName>
</protein>
<proteinExistence type="predicted"/>
<organism evidence="1 2">
    <name type="scientific">Segatella oris F0302</name>
    <dbReference type="NCBI Taxonomy" id="649760"/>
    <lineage>
        <taxon>Bacteria</taxon>
        <taxon>Pseudomonadati</taxon>
        <taxon>Bacteroidota</taxon>
        <taxon>Bacteroidia</taxon>
        <taxon>Bacteroidales</taxon>
        <taxon>Prevotellaceae</taxon>
        <taxon>Segatella</taxon>
    </lineage>
</organism>
<dbReference type="STRING" id="649760.HMPREF0971_00229"/>
<dbReference type="AlphaFoldDB" id="D1QMJ6"/>
<comment type="caution">
    <text evidence="1">The sequence shown here is derived from an EMBL/GenBank/DDBJ whole genome shotgun (WGS) entry which is preliminary data.</text>
</comment>
<accession>D1QMJ6</accession>
<dbReference type="RefSeq" id="WP_004371079.1">
    <property type="nucleotide sequence ID" value="NZ_GG703883.1"/>
</dbReference>
<gene>
    <name evidence="1" type="ORF">HMPREF0971_00229</name>
</gene>
<reference evidence="1 2" key="1">
    <citation type="submission" date="2009-11" db="EMBL/GenBank/DDBJ databases">
        <authorList>
            <person name="Weinstock G."/>
            <person name="Sodergren E."/>
            <person name="Clifton S."/>
            <person name="Fulton L."/>
            <person name="Fulton B."/>
            <person name="Courtney L."/>
            <person name="Fronick C."/>
            <person name="Harrison M."/>
            <person name="Strong C."/>
            <person name="Farmer C."/>
            <person name="Delahaunty K."/>
            <person name="Markovic C."/>
            <person name="Hall O."/>
            <person name="Minx P."/>
            <person name="Tomlinson C."/>
            <person name="Mitreva M."/>
            <person name="Nelson J."/>
            <person name="Hou S."/>
            <person name="Wollam A."/>
            <person name="Pepin K.H."/>
            <person name="Johnson M."/>
            <person name="Bhonagiri V."/>
            <person name="Nash W.E."/>
            <person name="Warren W."/>
            <person name="Chinwalla A."/>
            <person name="Mardis E.R."/>
            <person name="Wilson R.K."/>
        </authorList>
    </citation>
    <scope>NUCLEOTIDE SEQUENCE [LARGE SCALE GENOMIC DNA]</scope>
    <source>
        <strain evidence="1 2">F0302</strain>
    </source>
</reference>
<evidence type="ECO:0000313" key="1">
    <source>
        <dbReference type="EMBL" id="EFB33466.1"/>
    </source>
</evidence>
<dbReference type="HOGENOM" id="CLU_773141_0_0_10"/>
<dbReference type="Proteomes" id="UP000004079">
    <property type="component" value="Unassembled WGS sequence"/>
</dbReference>